<dbReference type="Gene3D" id="3.40.50.150">
    <property type="entry name" value="Vaccinia Virus protein VP39"/>
    <property type="match status" value="1"/>
</dbReference>
<dbReference type="EMBL" id="VCKZ01000033">
    <property type="protein sequence ID" value="TMR41058.1"/>
    <property type="molecule type" value="Genomic_DNA"/>
</dbReference>
<dbReference type="PANTHER" id="PTHR43591">
    <property type="entry name" value="METHYLTRANSFERASE"/>
    <property type="match status" value="1"/>
</dbReference>
<dbReference type="OrthoDB" id="3818852at2"/>
<feature type="compositionally biased region" description="Basic and acidic residues" evidence="1">
    <location>
        <begin position="11"/>
        <end position="20"/>
    </location>
</feature>
<dbReference type="Proteomes" id="UP000305238">
    <property type="component" value="Unassembled WGS sequence"/>
</dbReference>
<dbReference type="GO" id="GO:0008757">
    <property type="term" value="F:S-adenosylmethionine-dependent methyltransferase activity"/>
    <property type="evidence" value="ECO:0007669"/>
    <property type="project" value="InterPro"/>
</dbReference>
<dbReference type="RefSeq" id="WP_138635569.1">
    <property type="nucleotide sequence ID" value="NZ_JASWDG010000016.1"/>
</dbReference>
<keyword evidence="3" id="KW-0808">Transferase</keyword>
<feature type="domain" description="Methyltransferase type 11" evidence="2">
    <location>
        <begin position="94"/>
        <end position="195"/>
    </location>
</feature>
<dbReference type="SUPFAM" id="SSF53335">
    <property type="entry name" value="S-adenosyl-L-methionine-dependent methyltransferases"/>
    <property type="match status" value="1"/>
</dbReference>
<evidence type="ECO:0000256" key="1">
    <source>
        <dbReference type="SAM" id="MobiDB-lite"/>
    </source>
</evidence>
<proteinExistence type="predicted"/>
<accession>A0A5S4H744</accession>
<comment type="caution">
    <text evidence="3">The sequence shown here is derived from an EMBL/GenBank/DDBJ whole genome shotgun (WGS) entry which is preliminary data.</text>
</comment>
<organism evidence="3 4">
    <name type="scientific">Actinomadura geliboluensis</name>
    <dbReference type="NCBI Taxonomy" id="882440"/>
    <lineage>
        <taxon>Bacteria</taxon>
        <taxon>Bacillati</taxon>
        <taxon>Actinomycetota</taxon>
        <taxon>Actinomycetes</taxon>
        <taxon>Streptosporangiales</taxon>
        <taxon>Thermomonosporaceae</taxon>
        <taxon>Actinomadura</taxon>
    </lineage>
</organism>
<feature type="region of interest" description="Disordered" evidence="1">
    <location>
        <begin position="1"/>
        <end position="20"/>
    </location>
</feature>
<dbReference type="InterPro" id="IPR013216">
    <property type="entry name" value="Methyltransf_11"/>
</dbReference>
<gene>
    <name evidence="3" type="ORF">ETD96_07580</name>
</gene>
<dbReference type="GO" id="GO:0032259">
    <property type="term" value="P:methylation"/>
    <property type="evidence" value="ECO:0007669"/>
    <property type="project" value="UniProtKB-KW"/>
</dbReference>
<keyword evidence="3" id="KW-0489">Methyltransferase</keyword>
<evidence type="ECO:0000313" key="3">
    <source>
        <dbReference type="EMBL" id="TMR41058.1"/>
    </source>
</evidence>
<name>A0A5S4H744_9ACTN</name>
<protein>
    <submittedName>
        <fullName evidence="3">Methyltransferase domain-containing protein</fullName>
    </submittedName>
</protein>
<dbReference type="InterPro" id="IPR029063">
    <property type="entry name" value="SAM-dependent_MTases_sf"/>
</dbReference>
<dbReference type="PANTHER" id="PTHR43591:SF24">
    <property type="entry name" value="2-METHOXY-6-POLYPRENYL-1,4-BENZOQUINOL METHYLASE, MITOCHONDRIAL"/>
    <property type="match status" value="1"/>
</dbReference>
<dbReference type="AlphaFoldDB" id="A0A5S4H744"/>
<evidence type="ECO:0000313" key="4">
    <source>
        <dbReference type="Proteomes" id="UP000305238"/>
    </source>
</evidence>
<dbReference type="Pfam" id="PF08241">
    <property type="entry name" value="Methyltransf_11"/>
    <property type="match status" value="1"/>
</dbReference>
<evidence type="ECO:0000259" key="2">
    <source>
        <dbReference type="Pfam" id="PF08241"/>
    </source>
</evidence>
<sequence>MTVQTTTVLDLLREPPREPDTSAGYLDLLGPPAKPSLAQSAMESTFLPRIYEKVWRPIGFNLAKGWPFGPDTAAEHAMAREWLGLTDRPPATVLDVACGPGNVTRALAEGVGADGLVVGLDASETMLAQAVRDTPEPHLDDARIDYVRGDAVDLPFRDGVFDAVCCFGALYLFDDPWRALDGMARVLRPGGRLVILTSRRPVPLPSARIAGALIRRTTGFTVFGDREVTRALTARDFTDVRRHRYPLMQMLAARRP</sequence>
<keyword evidence="4" id="KW-1185">Reference proteome</keyword>
<dbReference type="CDD" id="cd02440">
    <property type="entry name" value="AdoMet_MTases"/>
    <property type="match status" value="1"/>
</dbReference>
<reference evidence="3 4" key="1">
    <citation type="submission" date="2019-05" db="EMBL/GenBank/DDBJ databases">
        <title>Draft genome sequence of Actinomadura geliboluensis A8036.</title>
        <authorList>
            <person name="Saricaoglu S."/>
            <person name="Isik K."/>
        </authorList>
    </citation>
    <scope>NUCLEOTIDE SEQUENCE [LARGE SCALE GENOMIC DNA]</scope>
    <source>
        <strain evidence="3 4">A8036</strain>
    </source>
</reference>